<gene>
    <name evidence="2" type="ORF">C7446_2948</name>
</gene>
<dbReference type="PROSITE" id="PS51340">
    <property type="entry name" value="MOSC"/>
    <property type="match status" value="1"/>
</dbReference>
<dbReference type="RefSeq" id="WP_121173852.1">
    <property type="nucleotide sequence ID" value="NZ_RBIN01000009.1"/>
</dbReference>
<evidence type="ECO:0000259" key="1">
    <source>
        <dbReference type="PROSITE" id="PS51340"/>
    </source>
</evidence>
<comment type="caution">
    <text evidence="2">The sequence shown here is derived from an EMBL/GenBank/DDBJ whole genome shotgun (WGS) entry which is preliminary data.</text>
</comment>
<dbReference type="Proteomes" id="UP000281975">
    <property type="component" value="Unassembled WGS sequence"/>
</dbReference>
<dbReference type="InterPro" id="IPR005302">
    <property type="entry name" value="MoCF_Sase_C"/>
</dbReference>
<accession>A0A420WTD6</accession>
<keyword evidence="3" id="KW-1185">Reference proteome</keyword>
<proteinExistence type="predicted"/>
<sequence length="293" mass="31975">MAEITALNIYPVKSLGGIALETAELTEEGLALDRRWMVTTASGRFITQRELPMMATLEVHFDASHLILCAPDRRHLFVPLTRPTGPAEPLRIFRDHCAGVDEGEEAAAWLTGVLGCWHGESLRLKRVPSDNHRLVDPQRLGSLEARTGFADGFPLLVTTTASLEDLNRRLAAGEHRPVPMARFRPNIVLGGTRPFAEHYHQHLVGSGVTLWLCKPCQRCRVTTVDQCSGDIVEAGEPLDTLLGYHHTDRAGAFFGENAVVLEGSGCQLRVGDRIELTAPRESGVGLDTCATSG</sequence>
<organism evidence="2 3">
    <name type="scientific">Kushneria sinocarnis</name>
    <dbReference type="NCBI Taxonomy" id="595502"/>
    <lineage>
        <taxon>Bacteria</taxon>
        <taxon>Pseudomonadati</taxon>
        <taxon>Pseudomonadota</taxon>
        <taxon>Gammaproteobacteria</taxon>
        <taxon>Oceanospirillales</taxon>
        <taxon>Halomonadaceae</taxon>
        <taxon>Kushneria</taxon>
    </lineage>
</organism>
<feature type="domain" description="MOSC" evidence="1">
    <location>
        <begin position="127"/>
        <end position="277"/>
    </location>
</feature>
<dbReference type="GO" id="GO:0003824">
    <property type="term" value="F:catalytic activity"/>
    <property type="evidence" value="ECO:0007669"/>
    <property type="project" value="InterPro"/>
</dbReference>
<protein>
    <recommendedName>
        <fullName evidence="1">MOSC domain-containing protein</fullName>
    </recommendedName>
</protein>
<dbReference type="SUPFAM" id="SSF50800">
    <property type="entry name" value="PK beta-barrel domain-like"/>
    <property type="match status" value="1"/>
</dbReference>
<reference evidence="2 3" key="1">
    <citation type="submission" date="2018-10" db="EMBL/GenBank/DDBJ databases">
        <title>Genomic Encyclopedia of Type Strains, Phase IV (KMG-IV): sequencing the most valuable type-strain genomes for metagenomic binning, comparative biology and taxonomic classification.</title>
        <authorList>
            <person name="Goeker M."/>
        </authorList>
    </citation>
    <scope>NUCLEOTIDE SEQUENCE [LARGE SCALE GENOMIC DNA]</scope>
    <source>
        <strain evidence="2 3">DSM 23229</strain>
    </source>
</reference>
<dbReference type="EMBL" id="RBIN01000009">
    <property type="protein sequence ID" value="RKQ96356.1"/>
    <property type="molecule type" value="Genomic_DNA"/>
</dbReference>
<dbReference type="Pfam" id="PF03473">
    <property type="entry name" value="MOSC"/>
    <property type="match status" value="1"/>
</dbReference>
<dbReference type="GO" id="GO:0030170">
    <property type="term" value="F:pyridoxal phosphate binding"/>
    <property type="evidence" value="ECO:0007669"/>
    <property type="project" value="InterPro"/>
</dbReference>
<dbReference type="OrthoDB" id="581532at2"/>
<evidence type="ECO:0000313" key="2">
    <source>
        <dbReference type="EMBL" id="RKQ96356.1"/>
    </source>
</evidence>
<dbReference type="Pfam" id="PF03476">
    <property type="entry name" value="MOSC_N"/>
    <property type="match status" value="1"/>
</dbReference>
<dbReference type="InterPro" id="IPR005303">
    <property type="entry name" value="MOCOS_middle"/>
</dbReference>
<dbReference type="GO" id="GO:0030151">
    <property type="term" value="F:molybdenum ion binding"/>
    <property type="evidence" value="ECO:0007669"/>
    <property type="project" value="InterPro"/>
</dbReference>
<name>A0A420WTD6_9GAMM</name>
<dbReference type="SUPFAM" id="SSF141673">
    <property type="entry name" value="MOSC N-terminal domain-like"/>
    <property type="match status" value="1"/>
</dbReference>
<dbReference type="AlphaFoldDB" id="A0A420WTD6"/>
<evidence type="ECO:0000313" key="3">
    <source>
        <dbReference type="Proteomes" id="UP000281975"/>
    </source>
</evidence>
<dbReference type="PANTHER" id="PTHR14237">
    <property type="entry name" value="MOLYBDOPTERIN COFACTOR SULFURASE MOSC"/>
    <property type="match status" value="1"/>
</dbReference>
<dbReference type="InterPro" id="IPR011037">
    <property type="entry name" value="Pyrv_Knase-like_insert_dom_sf"/>
</dbReference>
<dbReference type="PANTHER" id="PTHR14237:SF19">
    <property type="entry name" value="MITOCHONDRIAL AMIDOXIME REDUCING COMPONENT 1"/>
    <property type="match status" value="1"/>
</dbReference>